<evidence type="ECO:0000256" key="2">
    <source>
        <dbReference type="SAM" id="Phobius"/>
    </source>
</evidence>
<sequence length="1189" mass="121471">MNKIFSILWLTLIPALALADNGGGSSDSITFAPPPGDYSVIFLGNIFGVVDGVLHGSGSQIMGAMFSVFNAAVMALGGIIIMYTLMVSTVNTAHEGQMLGQKWSSIWVPLRSTLGLALLIPKASGYCLMQIFVMWVIVQGVGAADKVWDAALSYLNRGGVIVQPQIDPVTSLMGDNGNIATGAATILAGQVCMLGIQTVLENQREGYLRARDKESGPCSGKPSDKMQQFCDTSVPDFISTVRAVDKESDSGSSTVKLPMPNFQPKSPYAVLNGICGEISWNAMSNSDLDSLKSSALSQSEQDVAKMSRALAVQQMYNTLAMLAQTMVSNDPQLSRGGSSDSQTPFSKTAVQQFGVPYTLGGQVCDSSSGSPQTTTTTSGTKEISPDSCVSWGQDPSGSSPPLFNGTEFQGAVTDYNAVIMPTLNLIADGNSSAAAGKQMDFMRTASSQGWIMAGSYYINLAQLQNAIVTTKPETDTNSGLQGSNFDINKITGAFDHDGCSGQYADLCIWLNKDSDPITHVHSLINGGNELSSPLPPPHLGTAGRKVTTGPGSSTVYGFVNNSSMVVLPGQPGMSPPQFAMKFNMNLQTAGLYLPKINFPCNTVQIMFFTFCLGSILGDIFYNIIIRTVFNYFLEMVLSIIENVIMTFLSIPLLGMAQIFVFGVSFIQQPSVNPIIALANMGVQYINFANTLWLMLTGLAIITSLIPWFGIFIFSLITMIMPLLIAWFNIMLSVGFVSAYYIPFVPYLIFTFGTIAWVMAVIEAMVAAPIVALGITHPEGEGAFGKGEQAIMILMNVFLRPAMMIIGYIAGITLSYVSIWILNAGFANVITFIQGNPDGSIWNFQLDYSSGEDVKDLASEIDTQTGYVGWAGVYGFFFCLLMYTTLYTIMVQKAFTLIVSLPDKVLRWIGGQPEQIGQEAAGWGEEAKKKVEEAGTATGKAAQQVAKASSSAAMKGLSGASKAMSGGGPSVSASGGGGGGEGQEPPGGAGAGGGGGGGDDAGGGGGGGGGPGGGGDGGGGGGESKPSPDSSESPGDGGGGGADGGGIQSMSSGGGAAGGGDEPPGGAAGGGMPGGGGSKGGKDRTGGMGKKAGGALGKGAGTAIGSSVGGPAGGMIGGKIGEKAGGEAGGKGDSMMSGKDRTGGGGGGGESKPSMDSSDSPGDGGGSEGSSGSGGDLGSMDSGGGGMPGA</sequence>
<feature type="transmembrane region" description="Helical" evidence="2">
    <location>
        <begin position="636"/>
        <end position="660"/>
    </location>
</feature>
<feature type="compositionally biased region" description="Gly residues" evidence="1">
    <location>
        <begin position="1034"/>
        <end position="1078"/>
    </location>
</feature>
<feature type="transmembrane region" description="Helical" evidence="2">
    <location>
        <begin position="866"/>
        <end position="888"/>
    </location>
</feature>
<feature type="region of interest" description="Disordered" evidence="1">
    <location>
        <begin position="957"/>
        <end position="1189"/>
    </location>
</feature>
<dbReference type="InterPro" id="IPR021528">
    <property type="entry name" value="DotA"/>
</dbReference>
<feature type="compositionally biased region" description="Gly residues" evidence="1">
    <location>
        <begin position="1085"/>
        <end position="1118"/>
    </location>
</feature>
<organism evidence="4 5">
    <name type="scientific">Legionella dresdenensis</name>
    <dbReference type="NCBI Taxonomy" id="450200"/>
    <lineage>
        <taxon>Bacteria</taxon>
        <taxon>Pseudomonadati</taxon>
        <taxon>Pseudomonadota</taxon>
        <taxon>Gammaproteobacteria</taxon>
        <taxon>Legionellales</taxon>
        <taxon>Legionellaceae</taxon>
        <taxon>Legionella</taxon>
    </lineage>
</organism>
<feature type="region of interest" description="Disordered" evidence="1">
    <location>
        <begin position="364"/>
        <end position="405"/>
    </location>
</feature>
<feature type="transmembrane region" description="Helical" evidence="2">
    <location>
        <begin position="796"/>
        <end position="821"/>
    </location>
</feature>
<feature type="transmembrane region" description="Helical" evidence="2">
    <location>
        <begin position="691"/>
        <end position="716"/>
    </location>
</feature>
<feature type="transmembrane region" description="Helical" evidence="2">
    <location>
        <begin position="605"/>
        <end position="624"/>
    </location>
</feature>
<gene>
    <name evidence="4" type="primary">dotA</name>
    <name evidence="4" type="ORF">ACFORL_10945</name>
</gene>
<evidence type="ECO:0000313" key="5">
    <source>
        <dbReference type="Proteomes" id="UP001595758"/>
    </source>
</evidence>
<feature type="compositionally biased region" description="Gly residues" evidence="1">
    <location>
        <begin position="1161"/>
        <end position="1189"/>
    </location>
</feature>
<dbReference type="NCBIfam" id="NF033886">
    <property type="entry name" value="T4SS_DotA"/>
    <property type="match status" value="1"/>
</dbReference>
<dbReference type="Pfam" id="PF11388">
    <property type="entry name" value="DotA"/>
    <property type="match status" value="1"/>
</dbReference>
<feature type="transmembrane region" description="Helical" evidence="2">
    <location>
        <begin position="66"/>
        <end position="86"/>
    </location>
</feature>
<reference evidence="5" key="1">
    <citation type="journal article" date="2019" name="Int. J. Syst. Evol. Microbiol.">
        <title>The Global Catalogue of Microorganisms (GCM) 10K type strain sequencing project: providing services to taxonomists for standard genome sequencing and annotation.</title>
        <authorList>
            <consortium name="The Broad Institute Genomics Platform"/>
            <consortium name="The Broad Institute Genome Sequencing Center for Infectious Disease"/>
            <person name="Wu L."/>
            <person name="Ma J."/>
        </authorList>
    </citation>
    <scope>NUCLEOTIDE SEQUENCE [LARGE SCALE GENOMIC DNA]</scope>
    <source>
        <strain evidence="5">CCUG 59858</strain>
    </source>
</reference>
<dbReference type="EMBL" id="JBHSAB010000025">
    <property type="protein sequence ID" value="MFC3909585.1"/>
    <property type="molecule type" value="Genomic_DNA"/>
</dbReference>
<dbReference type="NCBIfam" id="TIGR04346">
    <property type="entry name" value="DotA_TraY"/>
    <property type="match status" value="2"/>
</dbReference>
<keyword evidence="2" id="KW-0812">Transmembrane</keyword>
<evidence type="ECO:0000313" key="4">
    <source>
        <dbReference type="EMBL" id="MFC3909585.1"/>
    </source>
</evidence>
<comment type="caution">
    <text evidence="4">The sequence shown here is derived from an EMBL/GenBank/DDBJ whole genome shotgun (WGS) entry which is preliminary data.</text>
</comment>
<feature type="compositionally biased region" description="Low complexity" evidence="1">
    <location>
        <begin position="366"/>
        <end position="380"/>
    </location>
</feature>
<feature type="compositionally biased region" description="Gly residues" evidence="1">
    <location>
        <begin position="964"/>
        <end position="1022"/>
    </location>
</feature>
<feature type="signal peptide" evidence="3">
    <location>
        <begin position="1"/>
        <end position="19"/>
    </location>
</feature>
<evidence type="ECO:0000256" key="3">
    <source>
        <dbReference type="SAM" id="SignalP"/>
    </source>
</evidence>
<evidence type="ECO:0000256" key="1">
    <source>
        <dbReference type="SAM" id="MobiDB-lite"/>
    </source>
</evidence>
<proteinExistence type="predicted"/>
<keyword evidence="5" id="KW-1185">Reference proteome</keyword>
<feature type="transmembrane region" description="Helical" evidence="2">
    <location>
        <begin position="747"/>
        <end position="775"/>
    </location>
</feature>
<feature type="transmembrane region" description="Helical" evidence="2">
    <location>
        <begin position="35"/>
        <end position="54"/>
    </location>
</feature>
<keyword evidence="3" id="KW-0732">Signal</keyword>
<name>A0ABV8CH53_9GAMM</name>
<keyword evidence="2" id="KW-1133">Transmembrane helix</keyword>
<dbReference type="Proteomes" id="UP001595758">
    <property type="component" value="Unassembled WGS sequence"/>
</dbReference>
<feature type="chain" id="PRO_5046949359" evidence="3">
    <location>
        <begin position="20"/>
        <end position="1189"/>
    </location>
</feature>
<feature type="compositionally biased region" description="Low complexity" evidence="1">
    <location>
        <begin position="1023"/>
        <end position="1033"/>
    </location>
</feature>
<accession>A0ABV8CH53</accession>
<dbReference type="RefSeq" id="WP_382343950.1">
    <property type="nucleotide sequence ID" value="NZ_JBHSAB010000025.1"/>
</dbReference>
<protein>
    <submittedName>
        <fullName evidence="4">Type IVB secretion system protein DotA</fullName>
    </submittedName>
</protein>
<dbReference type="InterPro" id="IPR027628">
    <property type="entry name" value="DotA_TraY"/>
</dbReference>
<feature type="compositionally biased region" description="Low complexity" evidence="1">
    <location>
        <begin position="1150"/>
        <end position="1160"/>
    </location>
</feature>
<keyword evidence="2" id="KW-0472">Membrane</keyword>